<name>A0A1L5P119_RHIET</name>
<proteinExistence type="predicted"/>
<accession>A0A1L5P119</accession>
<dbReference type="Proteomes" id="UP000185109">
    <property type="component" value="Chromosome"/>
</dbReference>
<dbReference type="EMBL" id="CP017241">
    <property type="protein sequence ID" value="APO73860.1"/>
    <property type="molecule type" value="Genomic_DNA"/>
</dbReference>
<sequence>MVTDSPPRSREIEVRARRNVAEPRSQAHHQAIGPATAKAPGYRVFATGNTGRAASTCANRTLTALKRPGPVASPRLLAAASELLYHRGRP</sequence>
<organism evidence="1 2">
    <name type="scientific">Rhizobium etli 8C-3</name>
    <dbReference type="NCBI Taxonomy" id="538025"/>
    <lineage>
        <taxon>Bacteria</taxon>
        <taxon>Pseudomonadati</taxon>
        <taxon>Pseudomonadota</taxon>
        <taxon>Alphaproteobacteria</taxon>
        <taxon>Hyphomicrobiales</taxon>
        <taxon>Rhizobiaceae</taxon>
        <taxon>Rhizobium/Agrobacterium group</taxon>
        <taxon>Rhizobium</taxon>
    </lineage>
</organism>
<evidence type="ECO:0000313" key="2">
    <source>
        <dbReference type="Proteomes" id="UP000185109"/>
    </source>
</evidence>
<evidence type="ECO:0000313" key="1">
    <source>
        <dbReference type="EMBL" id="APO73860.1"/>
    </source>
</evidence>
<reference evidence="1 2" key="1">
    <citation type="submission" date="2016-09" db="EMBL/GenBank/DDBJ databases">
        <title>The complete genome sequences of Rhizobium gallicum, symbiovars gallicum and phaseoli, symbionts associated to common bean (Phaseolus vulgaris).</title>
        <authorList>
            <person name="Bustos P."/>
            <person name="Santamaria R.I."/>
            <person name="Perez-Carrascal O.M."/>
            <person name="Juarez S."/>
            <person name="Lozano L."/>
            <person name="Martinez-Flores I."/>
            <person name="Martinez-Romero E."/>
            <person name="Cevallos M."/>
            <person name="Romero D."/>
            <person name="Davila G."/>
            <person name="Gonzalez V."/>
        </authorList>
    </citation>
    <scope>NUCLEOTIDE SEQUENCE [LARGE SCALE GENOMIC DNA]</scope>
    <source>
        <strain evidence="1 2">8C-3</strain>
    </source>
</reference>
<protein>
    <submittedName>
        <fullName evidence="1">Uncharacterized protein</fullName>
    </submittedName>
</protein>
<dbReference type="AlphaFoldDB" id="A0A1L5P119"/>
<gene>
    <name evidence="1" type="ORF">AM571_CH01019</name>
</gene>